<sequence length="57" mass="6777">MRFMYFELDYGRDAAEIMKYNRNGQNSLMMFKLGRKGNWSKSFIVIITDSIFEELGI</sequence>
<dbReference type="AlphaFoldDB" id="F4BTV9"/>
<name>F4BTV9_METSG</name>
<dbReference type="KEGG" id="mcj:MCON_0077"/>
<protein>
    <submittedName>
        <fullName evidence="1">Uncharacterized protein</fullName>
    </submittedName>
</protein>
<proteinExistence type="predicted"/>
<keyword evidence="2" id="KW-1185">Reference proteome</keyword>
<accession>F4BTV9</accession>
<dbReference type="Proteomes" id="UP000007807">
    <property type="component" value="Chromosome"/>
</dbReference>
<reference evidence="1 2" key="1">
    <citation type="journal article" date="2011" name="J. Bacteriol.">
        <title>Complete genome sequence of Methanosaeta concilii, a specialist in aceticlastic methanogenesis.</title>
        <authorList>
            <person name="Barber R.D."/>
            <person name="Zhang L."/>
            <person name="Harnack M."/>
            <person name="Olson M.V."/>
            <person name="Kaul R."/>
            <person name="Ingram-Smith C."/>
            <person name="Smith K.S."/>
        </authorList>
    </citation>
    <scope>NUCLEOTIDE SEQUENCE [LARGE SCALE GENOMIC DNA]</scope>
    <source>
        <strain evidence="2">ATCC 5969 / DSM 3671 / JCM 10134 / NBRC 103675 / OCM 69 / GP-6</strain>
    </source>
</reference>
<evidence type="ECO:0000313" key="2">
    <source>
        <dbReference type="Proteomes" id="UP000007807"/>
    </source>
</evidence>
<dbReference type="InParanoid" id="F4BTV9"/>
<evidence type="ECO:0000313" key="1">
    <source>
        <dbReference type="EMBL" id="AEB66992.1"/>
    </source>
</evidence>
<gene>
    <name evidence="1" type="ordered locus">MCON_0077</name>
</gene>
<organism evidence="1 2">
    <name type="scientific">Methanothrix soehngenii (strain ATCC 5969 / DSM 3671 / JCM 10134 / NBRC 103675 / OCM 69 / GP-6)</name>
    <name type="common">Methanosaeta concilii</name>
    <dbReference type="NCBI Taxonomy" id="990316"/>
    <lineage>
        <taxon>Archaea</taxon>
        <taxon>Methanobacteriati</taxon>
        <taxon>Methanobacteriota</taxon>
        <taxon>Stenosarchaea group</taxon>
        <taxon>Methanomicrobia</taxon>
        <taxon>Methanotrichales</taxon>
        <taxon>Methanotrichaceae</taxon>
        <taxon>Methanothrix</taxon>
    </lineage>
</organism>
<dbReference type="STRING" id="990316.MCON_0077"/>
<dbReference type="EMBL" id="CP002565">
    <property type="protein sequence ID" value="AEB66992.1"/>
    <property type="molecule type" value="Genomic_DNA"/>
</dbReference>
<dbReference type="HOGENOM" id="CLU_2985663_0_0_2"/>